<keyword evidence="5" id="KW-1133">Transmembrane helix</keyword>
<keyword evidence="2" id="KW-1003">Cell membrane</keyword>
<keyword evidence="6" id="KW-0472">Membrane</keyword>
<dbReference type="PANTHER" id="PTHR37820:SF1">
    <property type="entry name" value="CELL DIVISION PROTEIN FTSQ"/>
    <property type="match status" value="1"/>
</dbReference>
<name>A0A6C1U1I4_9CORY</name>
<accession>A0A6C1U1I4</accession>
<dbReference type="InterPro" id="IPR034746">
    <property type="entry name" value="POTRA"/>
</dbReference>
<dbReference type="InterPro" id="IPR013685">
    <property type="entry name" value="POTRA_FtsQ_type"/>
</dbReference>
<dbReference type="AlphaFoldDB" id="A0A6C1U1I4"/>
<organism evidence="9 10">
    <name type="scientific">Corynebacterium sanguinis</name>
    <dbReference type="NCBI Taxonomy" id="2594913"/>
    <lineage>
        <taxon>Bacteria</taxon>
        <taxon>Bacillati</taxon>
        <taxon>Actinomycetota</taxon>
        <taxon>Actinomycetes</taxon>
        <taxon>Mycobacteriales</taxon>
        <taxon>Corynebacteriaceae</taxon>
        <taxon>Corynebacterium</taxon>
    </lineage>
</organism>
<protein>
    <submittedName>
        <fullName evidence="9">FtsQ-type POTRA domain-containing protein</fullName>
    </submittedName>
</protein>
<keyword evidence="4" id="KW-0812">Transmembrane</keyword>
<evidence type="ECO:0000313" key="9">
    <source>
        <dbReference type="EMBL" id="TVS30084.1"/>
    </source>
</evidence>
<dbReference type="PROSITE" id="PS51779">
    <property type="entry name" value="POTRA"/>
    <property type="match status" value="1"/>
</dbReference>
<proteinExistence type="predicted"/>
<dbReference type="Pfam" id="PF03799">
    <property type="entry name" value="FtsQ_DivIB_C"/>
    <property type="match status" value="1"/>
</dbReference>
<keyword evidence="7" id="KW-0131">Cell cycle</keyword>
<sequence>MGRAQRRIIIVVVVAVVVIAIAALVLPRTQAFAVKDITVAGATQLSPEEVKTATGITPGTPIGAVDTHDAAVGVAGLPWVESVTVTRSWPSTIEVELTEHTAVAFVSEPDGKHLIDAEGQEFAVDDPPAGAVEITGAAAGDDAVLAGGVAVASSISGPSREAVESIEARSPNTFVLKLKDGRTVVWGASENNANKALALDTVLQREGQEFNISNPQQVTVR</sequence>
<dbReference type="InterPro" id="IPR050487">
    <property type="entry name" value="FtsQ_DivIB"/>
</dbReference>
<dbReference type="OrthoDB" id="9790760at2"/>
<dbReference type="InterPro" id="IPR005548">
    <property type="entry name" value="Cell_div_FtsQ/DivIB_C"/>
</dbReference>
<dbReference type="GO" id="GO:0051301">
    <property type="term" value="P:cell division"/>
    <property type="evidence" value="ECO:0007669"/>
    <property type="project" value="UniProtKB-KW"/>
</dbReference>
<dbReference type="Proteomes" id="UP000336646">
    <property type="component" value="Unassembled WGS sequence"/>
</dbReference>
<dbReference type="PANTHER" id="PTHR37820">
    <property type="entry name" value="CELL DIVISION PROTEIN DIVIB"/>
    <property type="match status" value="1"/>
</dbReference>
<dbReference type="RefSeq" id="WP_144772485.1">
    <property type="nucleotide sequence ID" value="NZ_RXIR01000002.1"/>
</dbReference>
<comment type="subcellular location">
    <subcellularLocation>
        <location evidence="1">Membrane</location>
    </subcellularLocation>
</comment>
<gene>
    <name evidence="9" type="ORF">EKI59_01975</name>
</gene>
<evidence type="ECO:0000256" key="1">
    <source>
        <dbReference type="ARBA" id="ARBA00004370"/>
    </source>
</evidence>
<evidence type="ECO:0000259" key="8">
    <source>
        <dbReference type="PROSITE" id="PS51779"/>
    </source>
</evidence>
<dbReference type="Gene3D" id="3.10.20.310">
    <property type="entry name" value="membrane protein fhac"/>
    <property type="match status" value="1"/>
</dbReference>
<comment type="caution">
    <text evidence="9">The sequence shown here is derived from an EMBL/GenBank/DDBJ whole genome shotgun (WGS) entry which is preliminary data.</text>
</comment>
<feature type="domain" description="POTRA" evidence="8">
    <location>
        <begin position="32"/>
        <end position="100"/>
    </location>
</feature>
<keyword evidence="3" id="KW-0132">Cell division</keyword>
<evidence type="ECO:0000256" key="5">
    <source>
        <dbReference type="ARBA" id="ARBA00022989"/>
    </source>
</evidence>
<evidence type="ECO:0000256" key="6">
    <source>
        <dbReference type="ARBA" id="ARBA00023136"/>
    </source>
</evidence>
<dbReference type="GO" id="GO:0005886">
    <property type="term" value="C:plasma membrane"/>
    <property type="evidence" value="ECO:0007669"/>
    <property type="project" value="TreeGrafter"/>
</dbReference>
<evidence type="ECO:0000256" key="7">
    <source>
        <dbReference type="ARBA" id="ARBA00023306"/>
    </source>
</evidence>
<evidence type="ECO:0000256" key="2">
    <source>
        <dbReference type="ARBA" id="ARBA00022475"/>
    </source>
</evidence>
<evidence type="ECO:0000256" key="3">
    <source>
        <dbReference type="ARBA" id="ARBA00022618"/>
    </source>
</evidence>
<dbReference type="Pfam" id="PF08478">
    <property type="entry name" value="POTRA_1"/>
    <property type="match status" value="1"/>
</dbReference>
<dbReference type="EMBL" id="RXIR01000002">
    <property type="protein sequence ID" value="TVS30084.1"/>
    <property type="molecule type" value="Genomic_DNA"/>
</dbReference>
<evidence type="ECO:0000313" key="10">
    <source>
        <dbReference type="Proteomes" id="UP000336646"/>
    </source>
</evidence>
<evidence type="ECO:0000256" key="4">
    <source>
        <dbReference type="ARBA" id="ARBA00022692"/>
    </source>
</evidence>
<reference evidence="9 10" key="1">
    <citation type="submission" date="2018-12" db="EMBL/GenBank/DDBJ databases">
        <title>Corynebacterium sanguinis sp. nov., a clinically-associated and environmental corynebacterium.</title>
        <authorList>
            <person name="Gonzales-Siles L."/>
            <person name="Jaen-Luchoro D."/>
            <person name="Cardew S."/>
            <person name="Inganas E."/>
            <person name="Ohlen M."/>
            <person name="Jensie-Markopolous S."/>
            <person name="Pinyeiro-Iglesias B."/>
            <person name="Molin K."/>
            <person name="Skovbjerg S."/>
            <person name="Svensson-Stadler L."/>
            <person name="Funke G."/>
            <person name="Moore E.R.B."/>
        </authorList>
    </citation>
    <scope>NUCLEOTIDE SEQUENCE [LARGE SCALE GENOMIC DNA]</scope>
    <source>
        <strain evidence="9 10">58734</strain>
    </source>
</reference>